<name>E3NFE8_CAERE</name>
<gene>
    <name evidence="1" type="ORF">CRE_20033</name>
</gene>
<dbReference type="AlphaFoldDB" id="E3NFE8"/>
<protein>
    <submittedName>
        <fullName evidence="1">Uncharacterized protein</fullName>
    </submittedName>
</protein>
<dbReference type="PANTHER" id="PTHR33568">
    <property type="entry name" value="DNA POLYMERASE"/>
    <property type="match status" value="1"/>
</dbReference>
<dbReference type="InParanoid" id="E3NFE8"/>
<dbReference type="Gene3D" id="3.40.960.10">
    <property type="entry name" value="VSR Endonuclease"/>
    <property type="match status" value="1"/>
</dbReference>
<proteinExistence type="predicted"/>
<sequence length="215" mass="24512">MTRVNVEKYRVDGFASSRTKFPRGLVIEFFGCYYHAHKCKYAEQSMIGNKVAIDIRTADAKRIEELEACHDVKVVWECEGMLDCERALTGGRTEVFKLTITNNRVRTHFGTFLYPTVMKFEEFPIGAPKNVRRSEYTVPMTDPSEIHFKGFIACRVGAPKDLKVPLLGLKTGGKLFFALCLDQQSPQMHTHTDKERSFNGVFTTAELQKISDLFI</sequence>
<organism evidence="2">
    <name type="scientific">Caenorhabditis remanei</name>
    <name type="common">Caenorhabditis vulgaris</name>
    <dbReference type="NCBI Taxonomy" id="31234"/>
    <lineage>
        <taxon>Eukaryota</taxon>
        <taxon>Metazoa</taxon>
        <taxon>Ecdysozoa</taxon>
        <taxon>Nematoda</taxon>
        <taxon>Chromadorea</taxon>
        <taxon>Rhabditida</taxon>
        <taxon>Rhabditina</taxon>
        <taxon>Rhabditomorpha</taxon>
        <taxon>Rhabditoidea</taxon>
        <taxon>Rhabditidae</taxon>
        <taxon>Peloderinae</taxon>
        <taxon>Caenorhabditis</taxon>
    </lineage>
</organism>
<dbReference type="Proteomes" id="UP000008281">
    <property type="component" value="Unassembled WGS sequence"/>
</dbReference>
<dbReference type="PANTHER" id="PTHR33568:SF3">
    <property type="entry name" value="DNA-DIRECTED DNA POLYMERASE"/>
    <property type="match status" value="1"/>
</dbReference>
<evidence type="ECO:0000313" key="2">
    <source>
        <dbReference type="Proteomes" id="UP000008281"/>
    </source>
</evidence>
<dbReference type="HOGENOM" id="CLU_1284359_0_0_1"/>
<accession>E3NFE8</accession>
<evidence type="ECO:0000313" key="1">
    <source>
        <dbReference type="EMBL" id="EFO96060.1"/>
    </source>
</evidence>
<dbReference type="STRING" id="31234.E3NFE8"/>
<dbReference type="SUPFAM" id="SSF56672">
    <property type="entry name" value="DNA/RNA polymerases"/>
    <property type="match status" value="1"/>
</dbReference>
<dbReference type="EMBL" id="DS268636">
    <property type="protein sequence ID" value="EFO96060.1"/>
    <property type="molecule type" value="Genomic_DNA"/>
</dbReference>
<reference evidence="1" key="1">
    <citation type="submission" date="2007-07" db="EMBL/GenBank/DDBJ databases">
        <title>PCAP assembly of the Caenorhabditis remanei genome.</title>
        <authorList>
            <consortium name="The Caenorhabditis remanei Sequencing Consortium"/>
            <person name="Wilson R.K."/>
        </authorList>
    </citation>
    <scope>NUCLEOTIDE SEQUENCE [LARGE SCALE GENOMIC DNA]</scope>
    <source>
        <strain evidence="1">PB4641</strain>
    </source>
</reference>
<dbReference type="InterPro" id="IPR043502">
    <property type="entry name" value="DNA/RNA_pol_sf"/>
</dbReference>
<keyword evidence="2" id="KW-1185">Reference proteome</keyword>